<comment type="caution">
    <text evidence="9">The sequence shown here is derived from an EMBL/GenBank/DDBJ whole genome shotgun (WGS) entry which is preliminary data.</text>
</comment>
<dbReference type="EMBL" id="LODT01000025">
    <property type="protein sequence ID" value="KYQ93853.1"/>
    <property type="molecule type" value="Genomic_DNA"/>
</dbReference>
<evidence type="ECO:0000313" key="10">
    <source>
        <dbReference type="Proteomes" id="UP000076078"/>
    </source>
</evidence>
<keyword evidence="3 7" id="KW-0049">Antioxidant</keyword>
<evidence type="ECO:0000256" key="7">
    <source>
        <dbReference type="RuleBase" id="RU366011"/>
    </source>
</evidence>
<dbReference type="InterPro" id="IPR013766">
    <property type="entry name" value="Thioredoxin_domain"/>
</dbReference>
<evidence type="ECO:0000259" key="8">
    <source>
        <dbReference type="PROSITE" id="PS51352"/>
    </source>
</evidence>
<dbReference type="PROSITE" id="PS51352">
    <property type="entry name" value="THIOREDOXIN_2"/>
    <property type="match status" value="1"/>
</dbReference>
<keyword evidence="10" id="KW-1185">Reference proteome</keyword>
<proteinExistence type="inferred from homology"/>
<feature type="active site" description="Cysteine sulfenic acid (-SOH) intermediate" evidence="6">
    <location>
        <position position="57"/>
    </location>
</feature>
<reference evidence="9 10" key="1">
    <citation type="submission" date="2015-12" db="EMBL/GenBank/DDBJ databases">
        <title>Dictyostelia acquired genes for synthesis and detection of signals that induce cell-type specialization by lateral gene transfer from prokaryotes.</title>
        <authorList>
            <person name="Gloeckner G."/>
            <person name="Schaap P."/>
        </authorList>
    </citation>
    <scope>NUCLEOTIDE SEQUENCE [LARGE SCALE GENOMIC DNA]</scope>
    <source>
        <strain evidence="9 10">TK</strain>
    </source>
</reference>
<gene>
    <name evidence="9" type="ORF">DLAC_05253</name>
</gene>
<dbReference type="InParanoid" id="A0A151ZIR0"/>
<dbReference type="GO" id="GO:0008379">
    <property type="term" value="F:thioredoxin peroxidase activity"/>
    <property type="evidence" value="ECO:0007669"/>
    <property type="project" value="InterPro"/>
</dbReference>
<evidence type="ECO:0000256" key="3">
    <source>
        <dbReference type="ARBA" id="ARBA00022862"/>
    </source>
</evidence>
<dbReference type="InterPro" id="IPR037944">
    <property type="entry name" value="PRX5-like"/>
</dbReference>
<evidence type="ECO:0000256" key="5">
    <source>
        <dbReference type="ARBA" id="ARBA00023284"/>
    </source>
</evidence>
<protein>
    <submittedName>
        <fullName evidence="9">Peroxiredoxin</fullName>
    </submittedName>
</protein>
<evidence type="ECO:0000256" key="4">
    <source>
        <dbReference type="ARBA" id="ARBA00023002"/>
    </source>
</evidence>
<dbReference type="PANTHER" id="PTHR10430">
    <property type="entry name" value="PEROXIREDOXIN"/>
    <property type="match status" value="1"/>
</dbReference>
<feature type="domain" description="Thioredoxin" evidence="8">
    <location>
        <begin position="3"/>
        <end position="169"/>
    </location>
</feature>
<name>A0A151ZIR0_TIELA</name>
<accession>A0A151ZIR0</accession>
<dbReference type="SUPFAM" id="SSF52833">
    <property type="entry name" value="Thioredoxin-like"/>
    <property type="match status" value="1"/>
</dbReference>
<dbReference type="OrthoDB" id="1882547at2759"/>
<evidence type="ECO:0000256" key="6">
    <source>
        <dbReference type="PIRSR" id="PIRSR637944-1"/>
    </source>
</evidence>
<dbReference type="PANTHER" id="PTHR10430:SF16">
    <property type="entry name" value="PEROXIREDOXIN-5, MITOCHONDRIAL"/>
    <property type="match status" value="1"/>
</dbReference>
<dbReference type="FunFam" id="3.40.30.10:FF:000020">
    <property type="entry name" value="Peroxiredoxin"/>
    <property type="match status" value="1"/>
</dbReference>
<keyword evidence="2 7" id="KW-0575">Peroxidase</keyword>
<dbReference type="InterPro" id="IPR013740">
    <property type="entry name" value="Redoxin"/>
</dbReference>
<evidence type="ECO:0000313" key="9">
    <source>
        <dbReference type="EMBL" id="KYQ93853.1"/>
    </source>
</evidence>
<keyword evidence="5 7" id="KW-0676">Redox-active center</keyword>
<dbReference type="GO" id="GO:0034599">
    <property type="term" value="P:cellular response to oxidative stress"/>
    <property type="evidence" value="ECO:0007669"/>
    <property type="project" value="InterPro"/>
</dbReference>
<dbReference type="Proteomes" id="UP000076078">
    <property type="component" value="Unassembled WGS sequence"/>
</dbReference>
<dbReference type="InterPro" id="IPR036249">
    <property type="entry name" value="Thioredoxin-like_sf"/>
</dbReference>
<dbReference type="STRING" id="361077.A0A151ZIR0"/>
<sequence>MTIKVGDNLEQFNTTLFYALPEVDGVCQMGKKIQSNDLFKGKKVILFAIPGAFTPTCSAQHVPSYINLAKEIKAKGVDDVYCITTNDPFVLSIFETHSKANGTVKFISDGNSEFTKKLGLDFDGSVFGLGAGRTQRYAMIVDKGIVTAIDIEKPGQYEVSSAEAILKKL</sequence>
<organism evidence="9 10">
    <name type="scientific">Tieghemostelium lacteum</name>
    <name type="common">Slime mold</name>
    <name type="synonym">Dictyostelium lacteum</name>
    <dbReference type="NCBI Taxonomy" id="361077"/>
    <lineage>
        <taxon>Eukaryota</taxon>
        <taxon>Amoebozoa</taxon>
        <taxon>Evosea</taxon>
        <taxon>Eumycetozoa</taxon>
        <taxon>Dictyostelia</taxon>
        <taxon>Dictyosteliales</taxon>
        <taxon>Raperosteliaceae</taxon>
        <taxon>Tieghemostelium</taxon>
    </lineage>
</organism>
<dbReference type="OMA" id="YTMNGWA"/>
<dbReference type="GO" id="GO:0042744">
    <property type="term" value="P:hydrogen peroxide catabolic process"/>
    <property type="evidence" value="ECO:0007669"/>
    <property type="project" value="TreeGrafter"/>
</dbReference>
<dbReference type="AlphaFoldDB" id="A0A151ZIR0"/>
<dbReference type="Gene3D" id="3.40.30.10">
    <property type="entry name" value="Glutaredoxin"/>
    <property type="match status" value="1"/>
</dbReference>
<dbReference type="CDD" id="cd03013">
    <property type="entry name" value="PRX5_like"/>
    <property type="match status" value="1"/>
</dbReference>
<dbReference type="GO" id="GO:0005777">
    <property type="term" value="C:peroxisome"/>
    <property type="evidence" value="ECO:0007669"/>
    <property type="project" value="TreeGrafter"/>
</dbReference>
<dbReference type="Pfam" id="PF08534">
    <property type="entry name" value="Redoxin"/>
    <property type="match status" value="1"/>
</dbReference>
<comment type="similarity">
    <text evidence="1 7">Belongs to the peroxiredoxin family. Prx5 subfamily.</text>
</comment>
<evidence type="ECO:0000256" key="1">
    <source>
        <dbReference type="ARBA" id="ARBA00010505"/>
    </source>
</evidence>
<dbReference type="GO" id="GO:0005739">
    <property type="term" value="C:mitochondrion"/>
    <property type="evidence" value="ECO:0007669"/>
    <property type="project" value="TreeGrafter"/>
</dbReference>
<keyword evidence="4 7" id="KW-0560">Oxidoreductase</keyword>
<comment type="function">
    <text evidence="7">Thiol-specific peroxidase that catalyzes the reduction of hydrogen peroxide and organic hydroperoxides to water and alcohols, respectively. Plays a role in cell protection against oxidative stress by detoxifying peroxides.</text>
</comment>
<evidence type="ECO:0000256" key="2">
    <source>
        <dbReference type="ARBA" id="ARBA00022559"/>
    </source>
</evidence>
<dbReference type="GO" id="GO:0045454">
    <property type="term" value="P:cell redox homeostasis"/>
    <property type="evidence" value="ECO:0007669"/>
    <property type="project" value="TreeGrafter"/>
</dbReference>